<keyword evidence="13" id="KW-1185">Reference proteome</keyword>
<feature type="transmembrane region" description="Helical" evidence="8">
    <location>
        <begin position="17"/>
        <end position="40"/>
    </location>
</feature>
<dbReference type="InterPro" id="IPR013767">
    <property type="entry name" value="PAS_fold"/>
</dbReference>
<dbReference type="SMART" id="SM00091">
    <property type="entry name" value="PAS"/>
    <property type="match status" value="1"/>
</dbReference>
<dbReference type="PANTHER" id="PTHR43047">
    <property type="entry name" value="TWO-COMPONENT HISTIDINE PROTEIN KINASE"/>
    <property type="match status" value="1"/>
</dbReference>
<feature type="domain" description="Response regulatory" evidence="10">
    <location>
        <begin position="633"/>
        <end position="749"/>
    </location>
</feature>
<dbReference type="Gene3D" id="1.10.287.130">
    <property type="match status" value="1"/>
</dbReference>
<proteinExistence type="predicted"/>
<dbReference type="SUPFAM" id="SSF47226">
    <property type="entry name" value="Histidine-containing phosphotransfer domain, HPT domain"/>
    <property type="match status" value="1"/>
</dbReference>
<feature type="domain" description="Histidine kinase" evidence="9">
    <location>
        <begin position="378"/>
        <end position="600"/>
    </location>
</feature>
<feature type="domain" description="PAS" evidence="11">
    <location>
        <begin position="229"/>
        <end position="300"/>
    </location>
</feature>
<name>A0A7X6GVM2_9RHOB</name>
<dbReference type="AlphaFoldDB" id="A0A7X6GVM2"/>
<evidence type="ECO:0000256" key="8">
    <source>
        <dbReference type="SAM" id="Phobius"/>
    </source>
</evidence>
<evidence type="ECO:0000313" key="13">
    <source>
        <dbReference type="Proteomes" id="UP000526408"/>
    </source>
</evidence>
<dbReference type="Gene3D" id="3.30.565.10">
    <property type="entry name" value="Histidine kinase-like ATPase, C-terminal domain"/>
    <property type="match status" value="1"/>
</dbReference>
<dbReference type="SUPFAM" id="SSF52172">
    <property type="entry name" value="CheY-like"/>
    <property type="match status" value="1"/>
</dbReference>
<keyword evidence="4" id="KW-0808">Transferase</keyword>
<dbReference type="PROSITE" id="PS50109">
    <property type="entry name" value="HIS_KIN"/>
    <property type="match status" value="1"/>
</dbReference>
<evidence type="ECO:0000256" key="7">
    <source>
        <dbReference type="SAM" id="MobiDB-lite"/>
    </source>
</evidence>
<dbReference type="InterPro" id="IPR000014">
    <property type="entry name" value="PAS"/>
</dbReference>
<dbReference type="SMART" id="SM00448">
    <property type="entry name" value="REC"/>
    <property type="match status" value="1"/>
</dbReference>
<gene>
    <name evidence="12" type="ORF">HCU73_01240</name>
</gene>
<dbReference type="Gene3D" id="3.40.50.2300">
    <property type="match status" value="1"/>
</dbReference>
<comment type="caution">
    <text evidence="12">The sequence shown here is derived from an EMBL/GenBank/DDBJ whole genome shotgun (WGS) entry which is preliminary data.</text>
</comment>
<evidence type="ECO:0000259" key="10">
    <source>
        <dbReference type="PROSITE" id="PS50110"/>
    </source>
</evidence>
<evidence type="ECO:0000256" key="4">
    <source>
        <dbReference type="ARBA" id="ARBA00022679"/>
    </source>
</evidence>
<dbReference type="PROSITE" id="PS50110">
    <property type="entry name" value="RESPONSE_REGULATORY"/>
    <property type="match status" value="1"/>
</dbReference>
<dbReference type="EC" id="2.7.13.3" evidence="2"/>
<dbReference type="PRINTS" id="PR00344">
    <property type="entry name" value="BCTRLSENSOR"/>
</dbReference>
<dbReference type="SMART" id="SM00388">
    <property type="entry name" value="HisKA"/>
    <property type="match status" value="1"/>
</dbReference>
<dbReference type="CDD" id="cd00082">
    <property type="entry name" value="HisKA"/>
    <property type="match status" value="1"/>
</dbReference>
<dbReference type="GO" id="GO:0006355">
    <property type="term" value="P:regulation of DNA-templated transcription"/>
    <property type="evidence" value="ECO:0007669"/>
    <property type="project" value="InterPro"/>
</dbReference>
<keyword evidence="8" id="KW-0812">Transmembrane</keyword>
<feature type="compositionally biased region" description="Basic and acidic residues" evidence="7">
    <location>
        <begin position="605"/>
        <end position="614"/>
    </location>
</feature>
<organism evidence="12 13">
    <name type="scientific">Roseicyclus persicicus</name>
    <dbReference type="NCBI Taxonomy" id="2650661"/>
    <lineage>
        <taxon>Bacteria</taxon>
        <taxon>Pseudomonadati</taxon>
        <taxon>Pseudomonadota</taxon>
        <taxon>Alphaproteobacteria</taxon>
        <taxon>Rhodobacterales</taxon>
        <taxon>Roseobacteraceae</taxon>
        <taxon>Roseicyclus</taxon>
    </lineage>
</organism>
<dbReference type="InterPro" id="IPR003594">
    <property type="entry name" value="HATPase_dom"/>
</dbReference>
<dbReference type="CDD" id="cd17546">
    <property type="entry name" value="REC_hyHK_CKI1_RcsC-like"/>
    <property type="match status" value="1"/>
</dbReference>
<keyword evidence="8" id="KW-1133">Transmembrane helix</keyword>
<accession>A0A7X6GVM2</accession>
<sequence length="865" mass="92569">MARSEAGVFGSMPGRPAIAYLLLAFLLFNVIALAASVWLFDRNLRDVREAQGDNRAWNVSQLEVDYQGFVIAVRDAQQALEAEDPGLVATRDAEMRLQFDIFYSRIRAFVATLRQIDLTATFETDLAVLTAQRDDIARRIDAAVPADAGTLGDVYRIATQMEQGIRLLSVGALQALVARAEDARIRERGLFRWFLIESVFLLGLTLMSAALALRLMRMMQRQARETQRAQALVNKAFEGAQEGVLVCDRSGRILLSNPAARTIFRYDEGGLEGRLLEETVVPEHRLRHYRRGMRAILAAREAGEGAGLGPVRFKGRRADGAVIDTLVALRVEETTEGEPRVFVFVRDISARLAVEEKLRLALREARKHAEARSRFLSTMSHEMRTPLHGVVASLDLLAADRLDDEARDLLATARKCSERALDQIDYALDAIRSEDGPQAPTEIDPVAVVRSILEEMGPLAQGKQTALGMDSLGFDGRPRLLGNPKAYARTVFNLVGNAVKFTDGGRVRVRLDLRRGVAPGQAELVTAVSDTGPGIAPEDRDRIFAPFEQAEATALTAANPGFGLGLAIVRQDLARMAGRIEVESTPGAGATFRFVVPLVVGDGAADRPEDDGRAGPRPQPAVAPPARSAGSMAALVVDDNDVNACLVSRMLERLGYAVQCRHSGEDAVALARSEGFGLILMDLRMPGMNGFAATRLIRAGGASREALIVGITAQVDVIETEDFRASGMSSVLTKPFGLRELEAHLAARDAAPGAATDAPDDLVETLSEAFDLTGQEVGLALAASIVAGARDAVAQGTSGADSTAEAAHAAAGAALMMGLSDLGQALQALERAATDGPAGVSPELLGRISVLADRVEAALSRLTAA</sequence>
<dbReference type="Pfam" id="PF00512">
    <property type="entry name" value="HisKA"/>
    <property type="match status" value="1"/>
</dbReference>
<dbReference type="InterPro" id="IPR036641">
    <property type="entry name" value="HPT_dom_sf"/>
</dbReference>
<reference evidence="12 13" key="1">
    <citation type="submission" date="2020-04" db="EMBL/GenBank/DDBJ databases">
        <authorList>
            <person name="Yoon J."/>
        </authorList>
    </citation>
    <scope>NUCLEOTIDE SEQUENCE [LARGE SCALE GENOMIC DNA]</scope>
    <source>
        <strain evidence="12 13">KMU-115</strain>
    </source>
</reference>
<dbReference type="SMART" id="SM00387">
    <property type="entry name" value="HATPase_c"/>
    <property type="match status" value="1"/>
</dbReference>
<dbReference type="Gene3D" id="3.30.450.20">
    <property type="entry name" value="PAS domain"/>
    <property type="match status" value="1"/>
</dbReference>
<dbReference type="SUPFAM" id="SSF47384">
    <property type="entry name" value="Homodimeric domain of signal transducing histidine kinase"/>
    <property type="match status" value="1"/>
</dbReference>
<dbReference type="PROSITE" id="PS50112">
    <property type="entry name" value="PAS"/>
    <property type="match status" value="1"/>
</dbReference>
<dbReference type="SUPFAM" id="SSF55874">
    <property type="entry name" value="ATPase domain of HSP90 chaperone/DNA topoisomerase II/histidine kinase"/>
    <property type="match status" value="1"/>
</dbReference>
<evidence type="ECO:0000259" key="9">
    <source>
        <dbReference type="PROSITE" id="PS50109"/>
    </source>
</evidence>
<dbReference type="SUPFAM" id="SSF55785">
    <property type="entry name" value="PYP-like sensor domain (PAS domain)"/>
    <property type="match status" value="1"/>
</dbReference>
<dbReference type="Proteomes" id="UP000526408">
    <property type="component" value="Unassembled WGS sequence"/>
</dbReference>
<dbReference type="InterPro" id="IPR011006">
    <property type="entry name" value="CheY-like_superfamily"/>
</dbReference>
<dbReference type="InterPro" id="IPR003661">
    <property type="entry name" value="HisK_dim/P_dom"/>
</dbReference>
<dbReference type="InterPro" id="IPR004358">
    <property type="entry name" value="Sig_transdc_His_kin-like_C"/>
</dbReference>
<dbReference type="Pfam" id="PF00989">
    <property type="entry name" value="PAS"/>
    <property type="match status" value="1"/>
</dbReference>
<evidence type="ECO:0000256" key="1">
    <source>
        <dbReference type="ARBA" id="ARBA00000085"/>
    </source>
</evidence>
<dbReference type="InterPro" id="IPR005467">
    <property type="entry name" value="His_kinase_dom"/>
</dbReference>
<dbReference type="GO" id="GO:0005886">
    <property type="term" value="C:plasma membrane"/>
    <property type="evidence" value="ECO:0007669"/>
    <property type="project" value="TreeGrafter"/>
</dbReference>
<dbReference type="NCBIfam" id="TIGR00229">
    <property type="entry name" value="sensory_box"/>
    <property type="match status" value="1"/>
</dbReference>
<dbReference type="InterPro" id="IPR036890">
    <property type="entry name" value="HATPase_C_sf"/>
</dbReference>
<protein>
    <recommendedName>
        <fullName evidence="2">histidine kinase</fullName>
        <ecNumber evidence="2">2.7.13.3</ecNumber>
    </recommendedName>
</protein>
<comment type="catalytic activity">
    <reaction evidence="1">
        <text>ATP + protein L-histidine = ADP + protein N-phospho-L-histidine.</text>
        <dbReference type="EC" id="2.7.13.3"/>
    </reaction>
</comment>
<dbReference type="InterPro" id="IPR036097">
    <property type="entry name" value="HisK_dim/P_sf"/>
</dbReference>
<evidence type="ECO:0000259" key="11">
    <source>
        <dbReference type="PROSITE" id="PS50112"/>
    </source>
</evidence>
<feature type="region of interest" description="Disordered" evidence="7">
    <location>
        <begin position="605"/>
        <end position="626"/>
    </location>
</feature>
<dbReference type="EMBL" id="JAAZQQ010000001">
    <property type="protein sequence ID" value="NKX43201.1"/>
    <property type="molecule type" value="Genomic_DNA"/>
</dbReference>
<dbReference type="PANTHER" id="PTHR43047:SF72">
    <property type="entry name" value="OSMOSENSING HISTIDINE PROTEIN KINASE SLN1"/>
    <property type="match status" value="1"/>
</dbReference>
<evidence type="ECO:0000256" key="2">
    <source>
        <dbReference type="ARBA" id="ARBA00012438"/>
    </source>
</evidence>
<evidence type="ECO:0000313" key="12">
    <source>
        <dbReference type="EMBL" id="NKX43201.1"/>
    </source>
</evidence>
<keyword evidence="8" id="KW-0472">Membrane</keyword>
<evidence type="ECO:0000256" key="6">
    <source>
        <dbReference type="PROSITE-ProRule" id="PRU00169"/>
    </source>
</evidence>
<evidence type="ECO:0000256" key="3">
    <source>
        <dbReference type="ARBA" id="ARBA00022553"/>
    </source>
</evidence>
<dbReference type="GO" id="GO:0000155">
    <property type="term" value="F:phosphorelay sensor kinase activity"/>
    <property type="evidence" value="ECO:0007669"/>
    <property type="project" value="InterPro"/>
</dbReference>
<keyword evidence="3 6" id="KW-0597">Phosphoprotein</keyword>
<feature type="transmembrane region" description="Helical" evidence="8">
    <location>
        <begin position="194"/>
        <end position="216"/>
    </location>
</feature>
<dbReference type="GO" id="GO:0009927">
    <property type="term" value="F:histidine phosphotransfer kinase activity"/>
    <property type="evidence" value="ECO:0007669"/>
    <property type="project" value="TreeGrafter"/>
</dbReference>
<dbReference type="Pfam" id="PF00072">
    <property type="entry name" value="Response_reg"/>
    <property type="match status" value="1"/>
</dbReference>
<feature type="modified residue" description="4-aspartylphosphate" evidence="6">
    <location>
        <position position="682"/>
    </location>
</feature>
<dbReference type="InterPro" id="IPR001789">
    <property type="entry name" value="Sig_transdc_resp-reg_receiver"/>
</dbReference>
<evidence type="ECO:0000256" key="5">
    <source>
        <dbReference type="ARBA" id="ARBA00022777"/>
    </source>
</evidence>
<keyword evidence="5" id="KW-0418">Kinase</keyword>
<dbReference type="CDD" id="cd00130">
    <property type="entry name" value="PAS"/>
    <property type="match status" value="1"/>
</dbReference>
<dbReference type="Pfam" id="PF02518">
    <property type="entry name" value="HATPase_c"/>
    <property type="match status" value="1"/>
</dbReference>
<dbReference type="RefSeq" id="WP_168621588.1">
    <property type="nucleotide sequence ID" value="NZ_JAAZQQ010000001.1"/>
</dbReference>
<dbReference type="InterPro" id="IPR035965">
    <property type="entry name" value="PAS-like_dom_sf"/>
</dbReference>